<dbReference type="Pfam" id="PF00078">
    <property type="entry name" value="RVT_1"/>
    <property type="match status" value="1"/>
</dbReference>
<dbReference type="Proteomes" id="UP000233556">
    <property type="component" value="Unassembled WGS sequence"/>
</dbReference>
<accession>A0A2I0U5J3</accession>
<evidence type="ECO:0000259" key="1">
    <source>
        <dbReference type="Pfam" id="PF00078"/>
    </source>
</evidence>
<sequence>MDYVVDGHTPRVTVNRWMSKWQPVTSGVPQGSVLGPVLFNVFVSDKDSGIDCTLSKFPDNTKLCGAVDTLEGRDAIQRDLDRLETWAHAKLMKFNQAKCKVLLLGWEIPSTNTGFLENPRNGNPQEREREA</sequence>
<keyword evidence="3" id="KW-1185">Reference proteome</keyword>
<dbReference type="InterPro" id="IPR000477">
    <property type="entry name" value="RT_dom"/>
</dbReference>
<dbReference type="GO" id="GO:0003964">
    <property type="term" value="F:RNA-directed DNA polymerase activity"/>
    <property type="evidence" value="ECO:0007669"/>
    <property type="project" value="UniProtKB-KW"/>
</dbReference>
<evidence type="ECO:0000313" key="3">
    <source>
        <dbReference type="Proteomes" id="UP000233556"/>
    </source>
</evidence>
<dbReference type="OrthoDB" id="416454at2759"/>
<feature type="domain" description="Reverse transcriptase" evidence="1">
    <location>
        <begin position="16"/>
        <end position="103"/>
    </location>
</feature>
<name>A0A2I0U5J3_LIMLA</name>
<protein>
    <submittedName>
        <fullName evidence="2">Rna-directed dna polymerase from mobile element jockey-like</fullName>
    </submittedName>
</protein>
<dbReference type="PANTHER" id="PTHR33332">
    <property type="entry name" value="REVERSE TRANSCRIPTASE DOMAIN-CONTAINING PROTEIN"/>
    <property type="match status" value="1"/>
</dbReference>
<evidence type="ECO:0000313" key="2">
    <source>
        <dbReference type="EMBL" id="PKU41253.1"/>
    </source>
</evidence>
<keyword evidence="2" id="KW-0695">RNA-directed DNA polymerase</keyword>
<keyword evidence="2" id="KW-0808">Transferase</keyword>
<organism evidence="2 3">
    <name type="scientific">Limosa lapponica baueri</name>
    <dbReference type="NCBI Taxonomy" id="1758121"/>
    <lineage>
        <taxon>Eukaryota</taxon>
        <taxon>Metazoa</taxon>
        <taxon>Chordata</taxon>
        <taxon>Craniata</taxon>
        <taxon>Vertebrata</taxon>
        <taxon>Euteleostomi</taxon>
        <taxon>Archelosauria</taxon>
        <taxon>Archosauria</taxon>
        <taxon>Dinosauria</taxon>
        <taxon>Saurischia</taxon>
        <taxon>Theropoda</taxon>
        <taxon>Coelurosauria</taxon>
        <taxon>Aves</taxon>
        <taxon>Neognathae</taxon>
        <taxon>Neoaves</taxon>
        <taxon>Charadriiformes</taxon>
        <taxon>Scolopacidae</taxon>
        <taxon>Limosa</taxon>
    </lineage>
</organism>
<gene>
    <name evidence="2" type="ORF">llap_8442</name>
</gene>
<dbReference type="AlphaFoldDB" id="A0A2I0U5J3"/>
<proteinExistence type="predicted"/>
<keyword evidence="2" id="KW-0548">Nucleotidyltransferase</keyword>
<dbReference type="EMBL" id="KZ506141">
    <property type="protein sequence ID" value="PKU41253.1"/>
    <property type="molecule type" value="Genomic_DNA"/>
</dbReference>
<reference evidence="3" key="2">
    <citation type="submission" date="2017-12" db="EMBL/GenBank/DDBJ databases">
        <title>Genome sequence of the Bar-tailed Godwit (Limosa lapponica baueri).</title>
        <authorList>
            <person name="Lima N.C.B."/>
            <person name="Parody-Merino A.M."/>
            <person name="Battley P.F."/>
            <person name="Fidler A.E."/>
            <person name="Prosdocimi F."/>
        </authorList>
    </citation>
    <scope>NUCLEOTIDE SEQUENCE [LARGE SCALE GENOMIC DNA]</scope>
</reference>
<reference evidence="3" key="1">
    <citation type="submission" date="2017-11" db="EMBL/GenBank/DDBJ databases">
        <authorList>
            <person name="Lima N.C."/>
            <person name="Parody-Merino A.M."/>
            <person name="Battley P.F."/>
            <person name="Fidler A.E."/>
            <person name="Prosdocimi F."/>
        </authorList>
    </citation>
    <scope>NUCLEOTIDE SEQUENCE [LARGE SCALE GENOMIC DNA]</scope>
</reference>